<evidence type="ECO:0000256" key="1">
    <source>
        <dbReference type="ARBA" id="ARBA00005820"/>
    </source>
</evidence>
<dbReference type="Pfam" id="PF00486">
    <property type="entry name" value="Trans_reg_C"/>
    <property type="match status" value="1"/>
</dbReference>
<dbReference type="EMBL" id="BAAATZ010000027">
    <property type="protein sequence ID" value="GAA2733902.1"/>
    <property type="molecule type" value="Genomic_DNA"/>
</dbReference>
<keyword evidence="2" id="KW-0805">Transcription regulation</keyword>
<dbReference type="RefSeq" id="WP_344454368.1">
    <property type="nucleotide sequence ID" value="NZ_BAAATZ010000027.1"/>
</dbReference>
<keyword evidence="4" id="KW-0804">Transcription</keyword>
<dbReference type="SUPFAM" id="SSF46894">
    <property type="entry name" value="C-terminal effector domain of the bipartite response regulators"/>
    <property type="match status" value="1"/>
</dbReference>
<dbReference type="InterPro" id="IPR051677">
    <property type="entry name" value="AfsR-DnrI-RedD_regulator"/>
</dbReference>
<evidence type="ECO:0000313" key="8">
    <source>
        <dbReference type="EMBL" id="GAA2733902.1"/>
    </source>
</evidence>
<dbReference type="InterPro" id="IPR041664">
    <property type="entry name" value="AAA_16"/>
</dbReference>
<dbReference type="CDD" id="cd15831">
    <property type="entry name" value="BTAD"/>
    <property type="match status" value="1"/>
</dbReference>
<dbReference type="InterPro" id="IPR011990">
    <property type="entry name" value="TPR-like_helical_dom_sf"/>
</dbReference>
<protein>
    <submittedName>
        <fullName evidence="8">BTAD domain-containing putative transcriptional regulator</fullName>
    </submittedName>
</protein>
<dbReference type="Gene3D" id="3.40.50.300">
    <property type="entry name" value="P-loop containing nucleotide triphosphate hydrolases"/>
    <property type="match status" value="1"/>
</dbReference>
<reference evidence="8 9" key="1">
    <citation type="journal article" date="2019" name="Int. J. Syst. Evol. Microbiol.">
        <title>The Global Catalogue of Microorganisms (GCM) 10K type strain sequencing project: providing services to taxonomists for standard genome sequencing and annotation.</title>
        <authorList>
            <consortium name="The Broad Institute Genomics Platform"/>
            <consortium name="The Broad Institute Genome Sequencing Center for Infectious Disease"/>
            <person name="Wu L."/>
            <person name="Ma J."/>
        </authorList>
    </citation>
    <scope>NUCLEOTIDE SEQUENCE [LARGE SCALE GENOMIC DNA]</scope>
    <source>
        <strain evidence="8 9">JCM 8201</strain>
    </source>
</reference>
<dbReference type="Pfam" id="PF03704">
    <property type="entry name" value="BTAD"/>
    <property type="match status" value="1"/>
</dbReference>
<feature type="domain" description="OmpR/PhoB-type" evidence="7">
    <location>
        <begin position="1"/>
        <end position="98"/>
    </location>
</feature>
<evidence type="ECO:0000256" key="5">
    <source>
        <dbReference type="PROSITE-ProRule" id="PRU01091"/>
    </source>
</evidence>
<comment type="caution">
    <text evidence="8">The sequence shown here is derived from an EMBL/GenBank/DDBJ whole genome shotgun (WGS) entry which is preliminary data.</text>
</comment>
<dbReference type="Pfam" id="PF13191">
    <property type="entry name" value="AAA_16"/>
    <property type="match status" value="1"/>
</dbReference>
<dbReference type="PANTHER" id="PTHR35807">
    <property type="entry name" value="TRANSCRIPTIONAL REGULATOR REDD-RELATED"/>
    <property type="match status" value="1"/>
</dbReference>
<proteinExistence type="inferred from homology"/>
<evidence type="ECO:0000256" key="6">
    <source>
        <dbReference type="SAM" id="MobiDB-lite"/>
    </source>
</evidence>
<sequence length="1088" mass="118068">MVKIKVLGAFEARVGGGVADLGGTRQRAVLARLVAAGGRMVPVDQLIDDLWPGEAPARALAGVQAFVSHLRRALEPDRPPRTPASALVTRPPGYALRLDEDAVDVWRFERLVRESADPGAAWAAADEALELWRGPAYAEFADLPWAEAERTRLAGLRLTAVERRAEAMLAAGATAQAVLDLEVHTAAHPLREEPRRLLALGLYRSGRQADALAVLREIRALLAEELGVDPGPALQALEGDILRQSAELDPAPRRAPEPVAPARRPGTEPPADTPAEPLAGRDRELAEILAAVGAGRRLVLLSGEAGVGKTALADRVCRELAAEGWEQSWGRTPEVDGAPAAWAWAELLRGLNARYPAPEVLAPMLDDDALAPAGDLTVARFRLHRAVGRYLAGVAETTSLAVVLEDLHRADEETLGLLAGLPEQAPGVLFLVTYRNTQPTDALADALASLARHEPVRMELAGIDADAVAELVGSLCSAEVDAGTLKAIAERTAGNPFFVRETARLLASEGAEAAVRTVPSGVGDVLRRRVSRLPAAAQTVLRTAAVVGRDVDPDLLTEICGVDEDTVLDALEAALVTGLMTEEGTGTRFAHVLVRDTLYGDLSRLRRSRLHARVADALERRPAADPATLAHHHLASGTRPDRVAHHARRAAEAAEARFAHRRASELWSQALDAHDRSGTADPRARLDLVARLVRALALSGDLVQARIRRGEVLDALRELGDPELTARVITAYDVPTPWTNHQYGAVDEPVVAAAEEALGALPEGALRSRLLTTLAMELETDFEERGARAAEEAVEIARRLGEPELLAHALNGLYMNSYRTAEALHERDAIALELLELAERHSLGLYQVLGHLFLQQTRMGLLDPERAEFHSGEGQRLARQYERPLLADIAAWAVCQRLAVGGRFDEATEAYRRTAEAFLSTGLWGGELAMSWLGVFTLMFTRDRLAELEEETAVMWEMWGANGVMADLYALVLHARGKRERAREIFSLAPPVRYDYFYDLLITIRAFAAIRFEDRPTARETYDRLLPYAGRYAGMSTASIALCPVSFALGELARFLGLDASEHYARAVEVARKAGAPHWEERALAQLP</sequence>
<dbReference type="SMART" id="SM00862">
    <property type="entry name" value="Trans_reg_C"/>
    <property type="match status" value="1"/>
</dbReference>
<keyword evidence="3 5" id="KW-0238">DNA-binding</keyword>
<name>A0ABN3UKC1_9ACTN</name>
<evidence type="ECO:0000256" key="3">
    <source>
        <dbReference type="ARBA" id="ARBA00023125"/>
    </source>
</evidence>
<dbReference type="Gene3D" id="1.25.40.10">
    <property type="entry name" value="Tetratricopeptide repeat domain"/>
    <property type="match status" value="1"/>
</dbReference>
<organism evidence="8 9">
    <name type="scientific">Actinocorallia aurantiaca</name>
    <dbReference type="NCBI Taxonomy" id="46204"/>
    <lineage>
        <taxon>Bacteria</taxon>
        <taxon>Bacillati</taxon>
        <taxon>Actinomycetota</taxon>
        <taxon>Actinomycetes</taxon>
        <taxon>Streptosporangiales</taxon>
        <taxon>Thermomonosporaceae</taxon>
        <taxon>Actinocorallia</taxon>
    </lineage>
</organism>
<gene>
    <name evidence="8" type="ORF">GCM10010439_55030</name>
</gene>
<dbReference type="SUPFAM" id="SSF52540">
    <property type="entry name" value="P-loop containing nucleoside triphosphate hydrolases"/>
    <property type="match status" value="1"/>
</dbReference>
<feature type="DNA-binding region" description="OmpR/PhoB-type" evidence="5">
    <location>
        <begin position="1"/>
        <end position="98"/>
    </location>
</feature>
<dbReference type="InterPro" id="IPR005158">
    <property type="entry name" value="BTAD"/>
</dbReference>
<dbReference type="Proteomes" id="UP001501842">
    <property type="component" value="Unassembled WGS sequence"/>
</dbReference>
<accession>A0ABN3UKC1</accession>
<dbReference type="PANTHER" id="PTHR35807:SF1">
    <property type="entry name" value="TRANSCRIPTIONAL REGULATOR REDD"/>
    <property type="match status" value="1"/>
</dbReference>
<dbReference type="Gene3D" id="1.10.10.10">
    <property type="entry name" value="Winged helix-like DNA-binding domain superfamily/Winged helix DNA-binding domain"/>
    <property type="match status" value="1"/>
</dbReference>
<dbReference type="PROSITE" id="PS51755">
    <property type="entry name" value="OMPR_PHOB"/>
    <property type="match status" value="1"/>
</dbReference>
<evidence type="ECO:0000256" key="2">
    <source>
        <dbReference type="ARBA" id="ARBA00023015"/>
    </source>
</evidence>
<dbReference type="SMART" id="SM01043">
    <property type="entry name" value="BTAD"/>
    <property type="match status" value="1"/>
</dbReference>
<feature type="region of interest" description="Disordered" evidence="6">
    <location>
        <begin position="246"/>
        <end position="279"/>
    </location>
</feature>
<evidence type="ECO:0000259" key="7">
    <source>
        <dbReference type="PROSITE" id="PS51755"/>
    </source>
</evidence>
<dbReference type="InterPro" id="IPR001867">
    <property type="entry name" value="OmpR/PhoB-type_DNA-bd"/>
</dbReference>
<dbReference type="SUPFAM" id="SSF48452">
    <property type="entry name" value="TPR-like"/>
    <property type="match status" value="1"/>
</dbReference>
<dbReference type="InterPro" id="IPR036388">
    <property type="entry name" value="WH-like_DNA-bd_sf"/>
</dbReference>
<comment type="similarity">
    <text evidence="1">Belongs to the AfsR/DnrI/RedD regulatory family.</text>
</comment>
<evidence type="ECO:0000256" key="4">
    <source>
        <dbReference type="ARBA" id="ARBA00023163"/>
    </source>
</evidence>
<dbReference type="InterPro" id="IPR016032">
    <property type="entry name" value="Sig_transdc_resp-reg_C-effctor"/>
</dbReference>
<evidence type="ECO:0000313" key="9">
    <source>
        <dbReference type="Proteomes" id="UP001501842"/>
    </source>
</evidence>
<keyword evidence="9" id="KW-1185">Reference proteome</keyword>
<dbReference type="InterPro" id="IPR027417">
    <property type="entry name" value="P-loop_NTPase"/>
</dbReference>